<dbReference type="RefSeq" id="WP_158947537.1">
    <property type="nucleotide sequence ID" value="NZ_CP046400.1"/>
</dbReference>
<keyword evidence="4" id="KW-0547">Nucleotide-binding</keyword>
<dbReference type="InterPro" id="IPR023806">
    <property type="entry name" value="CHP03905"/>
</dbReference>
<evidence type="ECO:0000256" key="1">
    <source>
        <dbReference type="ARBA" id="ARBA00007405"/>
    </source>
</evidence>
<evidence type="ECO:0000313" key="8">
    <source>
        <dbReference type="Proteomes" id="UP000428328"/>
    </source>
</evidence>
<evidence type="ECO:0000256" key="4">
    <source>
        <dbReference type="ARBA" id="ARBA00022741"/>
    </source>
</evidence>
<keyword evidence="8" id="KW-1185">Reference proteome</keyword>
<dbReference type="EC" id="1.17.4.1" evidence="2"/>
<name>A0A6I6JC16_9BACT</name>
<evidence type="ECO:0000259" key="6">
    <source>
        <dbReference type="Pfam" id="PF12637"/>
    </source>
</evidence>
<dbReference type="Pfam" id="PF12637">
    <property type="entry name" value="TSCPD"/>
    <property type="match status" value="1"/>
</dbReference>
<proteinExistence type="inferred from homology"/>
<dbReference type="EMBL" id="CP046400">
    <property type="protein sequence ID" value="QGY40316.1"/>
    <property type="molecule type" value="Genomic_DNA"/>
</dbReference>
<evidence type="ECO:0000256" key="5">
    <source>
        <dbReference type="ARBA" id="ARBA00047754"/>
    </source>
</evidence>
<dbReference type="GO" id="GO:0071897">
    <property type="term" value="P:DNA biosynthetic process"/>
    <property type="evidence" value="ECO:0007669"/>
    <property type="project" value="UniProtKB-KW"/>
</dbReference>
<comment type="catalytic activity">
    <reaction evidence="5">
        <text>a 2'-deoxyribonucleoside 5'-diphosphate + [thioredoxin]-disulfide + H2O = a ribonucleoside 5'-diphosphate + [thioredoxin]-dithiol</text>
        <dbReference type="Rhea" id="RHEA:23252"/>
        <dbReference type="Rhea" id="RHEA-COMP:10698"/>
        <dbReference type="Rhea" id="RHEA-COMP:10700"/>
        <dbReference type="ChEBI" id="CHEBI:15377"/>
        <dbReference type="ChEBI" id="CHEBI:29950"/>
        <dbReference type="ChEBI" id="CHEBI:50058"/>
        <dbReference type="ChEBI" id="CHEBI:57930"/>
        <dbReference type="ChEBI" id="CHEBI:73316"/>
        <dbReference type="EC" id="1.17.4.1"/>
    </reaction>
</comment>
<evidence type="ECO:0000256" key="2">
    <source>
        <dbReference type="ARBA" id="ARBA00012274"/>
    </source>
</evidence>
<accession>A0A6I6JC16</accession>
<keyword evidence="3" id="KW-0237">DNA synthesis</keyword>
<dbReference type="GO" id="GO:0000166">
    <property type="term" value="F:nucleotide binding"/>
    <property type="evidence" value="ECO:0007669"/>
    <property type="project" value="UniProtKB-KW"/>
</dbReference>
<dbReference type="Proteomes" id="UP000428328">
    <property type="component" value="Chromosome"/>
</dbReference>
<comment type="similarity">
    <text evidence="1">Belongs to the ribonucleoside diphosphate reductase class-2 family.</text>
</comment>
<dbReference type="GO" id="GO:0004748">
    <property type="term" value="F:ribonucleoside-diphosphate reductase activity, thioredoxin disulfide as acceptor"/>
    <property type="evidence" value="ECO:0007669"/>
    <property type="project" value="UniProtKB-EC"/>
</dbReference>
<organism evidence="7 8">
    <name type="scientific">Pseudodesulfovibrio cashew</name>
    <dbReference type="NCBI Taxonomy" id="2678688"/>
    <lineage>
        <taxon>Bacteria</taxon>
        <taxon>Pseudomonadati</taxon>
        <taxon>Thermodesulfobacteriota</taxon>
        <taxon>Desulfovibrionia</taxon>
        <taxon>Desulfovibrionales</taxon>
        <taxon>Desulfovibrionaceae</taxon>
    </lineage>
</organism>
<dbReference type="NCBIfam" id="TIGR03905">
    <property type="entry name" value="TIGR03905_4_Cys"/>
    <property type="match status" value="1"/>
</dbReference>
<gene>
    <name evidence="7" type="ORF">GM415_09320</name>
</gene>
<evidence type="ECO:0000256" key="3">
    <source>
        <dbReference type="ARBA" id="ARBA00022634"/>
    </source>
</evidence>
<protein>
    <recommendedName>
        <fullName evidence="2">ribonucleoside-diphosphate reductase</fullName>
        <ecNumber evidence="2">1.17.4.1</ecNumber>
    </recommendedName>
</protein>
<dbReference type="KEGG" id="psel:GM415_09320"/>
<evidence type="ECO:0000313" key="7">
    <source>
        <dbReference type="EMBL" id="QGY40316.1"/>
    </source>
</evidence>
<dbReference type="InterPro" id="IPR024434">
    <property type="entry name" value="TSCPD_dom"/>
</dbReference>
<reference evidence="7 8" key="1">
    <citation type="submission" date="2019-11" db="EMBL/GenBank/DDBJ databases">
        <authorList>
            <person name="Zheng R.K."/>
            <person name="Sun C.M."/>
        </authorList>
    </citation>
    <scope>NUCLEOTIDE SEQUENCE [LARGE SCALE GENOMIC DNA]</scope>
    <source>
        <strain evidence="7 8">SRB007</strain>
    </source>
</reference>
<feature type="domain" description="TSCPD" evidence="6">
    <location>
        <begin position="25"/>
        <end position="96"/>
    </location>
</feature>
<sequence length="101" mass="10739">MDLNELTMQPLAPLHTQQPGSGYFAPKGVCSKAIRFRVEAGILHDVVFQGGCDGNLKGIGMLVEGMPVAEVVERLGGINCGSRPTSCPDQLAQALLPYLED</sequence>
<dbReference type="AlphaFoldDB" id="A0A6I6JC16"/>